<keyword evidence="3 5" id="KW-0807">Transducer</keyword>
<dbReference type="PROSITE" id="PS50885">
    <property type="entry name" value="HAMP"/>
    <property type="match status" value="1"/>
</dbReference>
<keyword evidence="8" id="KW-0812">Transmembrane</keyword>
<keyword evidence="12" id="KW-1185">Reference proteome</keyword>
<organism evidence="11 12">
    <name type="scientific">Dyella jiangningensis</name>
    <dbReference type="NCBI Taxonomy" id="1379159"/>
    <lineage>
        <taxon>Bacteria</taxon>
        <taxon>Pseudomonadati</taxon>
        <taxon>Pseudomonadota</taxon>
        <taxon>Gammaproteobacteria</taxon>
        <taxon>Lysobacterales</taxon>
        <taxon>Rhodanobacteraceae</taxon>
        <taxon>Dyella</taxon>
    </lineage>
</organism>
<dbReference type="SUPFAM" id="SSF58104">
    <property type="entry name" value="Methyl-accepting chemotaxis protein (MCP) signaling domain"/>
    <property type="match status" value="1"/>
</dbReference>
<accession>A0A328P4B8</accession>
<dbReference type="InterPro" id="IPR004089">
    <property type="entry name" value="MCPsignal_dom"/>
</dbReference>
<keyword evidence="2" id="KW-0488">Methylation</keyword>
<evidence type="ECO:0000259" key="10">
    <source>
        <dbReference type="PROSITE" id="PS50885"/>
    </source>
</evidence>
<evidence type="ECO:0000256" key="4">
    <source>
        <dbReference type="ARBA" id="ARBA00029447"/>
    </source>
</evidence>
<reference evidence="11 12" key="1">
    <citation type="journal article" date="2018" name="Genet. Mol. Biol.">
        <title>The genome sequence of Dyella jiangningensis FCAV SCS01 from a lignocellulose-decomposing microbial consortium metagenome reveals potential for biotechnological applications.</title>
        <authorList>
            <person name="Desiderato J.G."/>
            <person name="Alvarenga D.O."/>
            <person name="Constancio M.T.L."/>
            <person name="Alves L.M.C."/>
            <person name="Varani A.M."/>
        </authorList>
    </citation>
    <scope>NUCLEOTIDE SEQUENCE [LARGE SCALE GENOMIC DNA]</scope>
    <source>
        <strain evidence="11 12">FCAV SCS01</strain>
    </source>
</reference>
<dbReference type="Gene3D" id="1.10.287.950">
    <property type="entry name" value="Methyl-accepting chemotaxis protein"/>
    <property type="match status" value="1"/>
</dbReference>
<dbReference type="Proteomes" id="UP000248926">
    <property type="component" value="Unassembled WGS sequence"/>
</dbReference>
<feature type="coiled-coil region" evidence="6">
    <location>
        <begin position="508"/>
        <end position="535"/>
    </location>
</feature>
<dbReference type="PROSITE" id="PS50111">
    <property type="entry name" value="CHEMOTAXIS_TRANSDUC_2"/>
    <property type="match status" value="1"/>
</dbReference>
<dbReference type="PRINTS" id="PR00260">
    <property type="entry name" value="CHEMTRNSDUCR"/>
</dbReference>
<dbReference type="GO" id="GO:0006935">
    <property type="term" value="P:chemotaxis"/>
    <property type="evidence" value="ECO:0007669"/>
    <property type="project" value="InterPro"/>
</dbReference>
<protein>
    <recommendedName>
        <fullName evidence="13">Methyl-accepting chemotaxis protein</fullName>
    </recommendedName>
</protein>
<dbReference type="SMART" id="SM00283">
    <property type="entry name" value="MA"/>
    <property type="match status" value="1"/>
</dbReference>
<dbReference type="FunFam" id="1.10.287.950:FF:000001">
    <property type="entry name" value="Methyl-accepting chemotaxis sensory transducer"/>
    <property type="match status" value="1"/>
</dbReference>
<dbReference type="PANTHER" id="PTHR43531">
    <property type="entry name" value="PROTEIN ICFG"/>
    <property type="match status" value="1"/>
</dbReference>
<comment type="subcellular location">
    <subcellularLocation>
        <location evidence="1">Membrane</location>
    </subcellularLocation>
</comment>
<dbReference type="InterPro" id="IPR004090">
    <property type="entry name" value="Chemotax_Me-accpt_rcpt"/>
</dbReference>
<feature type="region of interest" description="Disordered" evidence="7">
    <location>
        <begin position="316"/>
        <end position="342"/>
    </location>
</feature>
<evidence type="ECO:0000256" key="6">
    <source>
        <dbReference type="SAM" id="Coils"/>
    </source>
</evidence>
<comment type="caution">
    <text evidence="11">The sequence shown here is derived from an EMBL/GenBank/DDBJ whole genome shotgun (WGS) entry which is preliminary data.</text>
</comment>
<keyword evidence="8" id="KW-1133">Transmembrane helix</keyword>
<dbReference type="AlphaFoldDB" id="A0A328P4B8"/>
<dbReference type="Pfam" id="PF12729">
    <property type="entry name" value="4HB_MCP_1"/>
    <property type="match status" value="1"/>
</dbReference>
<dbReference type="PANTHER" id="PTHR43531:SF14">
    <property type="entry name" value="METHYL-ACCEPTING CHEMOTAXIS PROTEIN I-RELATED"/>
    <property type="match status" value="1"/>
</dbReference>
<gene>
    <name evidence="11" type="ORF">CA260_17715</name>
</gene>
<feature type="domain" description="HAMP" evidence="10">
    <location>
        <begin position="251"/>
        <end position="303"/>
    </location>
</feature>
<dbReference type="InterPro" id="IPR051310">
    <property type="entry name" value="MCP_chemotaxis"/>
</dbReference>
<evidence type="ECO:0000256" key="7">
    <source>
        <dbReference type="SAM" id="MobiDB-lite"/>
    </source>
</evidence>
<dbReference type="CDD" id="cd11386">
    <property type="entry name" value="MCP_signal"/>
    <property type="match status" value="1"/>
</dbReference>
<sequence>MDGRSREGSHVDERRLARKNLLIKDKHAAPISAMRGDTVCGRAIMRFTVRLKIIAAMGIALAIAAVVGLVGLYGVRATYRLVDDMYRTNVLAIVAVTDVRAAIIDDRLALNRSIIDPSQRGLAKKIAADKERLDAAWRRYYPGMVSTAAERRVAEQFEAVRKETLPLMDHEVALLDAGKTDEGRALHVSKVSQGMTGETAAIDQLISINEKQAGGSAADAATHFARTWRLSLAILALGVLVLLVVAAALIRTVTRPLNQARMLAGAIQQGRLNNATIVTGNDEFSDTLHSLDAMDRQLTAIVTQVRDVAEQVNSAARDLSQGNDDLSQRTQEQASSLEETAASMEELAATVKQNAEGAGQAREMALRMRRRAEEGRDIAGSAVGAMQAITQASKEVGEIVGMIDEIAFQTNLLALNAAVEAARAGEQGRGFAVVATEVRNLAQRSSAAARSIKSLIQDTTLKVSEGAGLVERTGQALNDIAGEVREVSTIIEVIAAASEEQSAGIGQVNNAVTTLDEVTQQNAALVEEASAASRNTLDLSQALIKQVAYFAVQGEAEAATKTAATTVVAHAAPSKPSGTATFQARPARPSATAELVTAGDHWKEF</sequence>
<comment type="similarity">
    <text evidence="4">Belongs to the methyl-accepting chemotaxis (MCP) protein family.</text>
</comment>
<evidence type="ECO:0000256" key="1">
    <source>
        <dbReference type="ARBA" id="ARBA00004370"/>
    </source>
</evidence>
<keyword evidence="6" id="KW-0175">Coiled coil</keyword>
<evidence type="ECO:0000259" key="9">
    <source>
        <dbReference type="PROSITE" id="PS50111"/>
    </source>
</evidence>
<feature type="transmembrane region" description="Helical" evidence="8">
    <location>
        <begin position="53"/>
        <end position="73"/>
    </location>
</feature>
<evidence type="ECO:0000256" key="3">
    <source>
        <dbReference type="ARBA" id="ARBA00023224"/>
    </source>
</evidence>
<evidence type="ECO:0000256" key="2">
    <source>
        <dbReference type="ARBA" id="ARBA00022481"/>
    </source>
</evidence>
<feature type="domain" description="Methyl-accepting transducer" evidence="9">
    <location>
        <begin position="308"/>
        <end position="537"/>
    </location>
</feature>
<feature type="transmembrane region" description="Helical" evidence="8">
    <location>
        <begin position="230"/>
        <end position="250"/>
    </location>
</feature>
<feature type="compositionally biased region" description="Polar residues" evidence="7">
    <location>
        <begin position="320"/>
        <end position="338"/>
    </location>
</feature>
<dbReference type="GO" id="GO:0005886">
    <property type="term" value="C:plasma membrane"/>
    <property type="evidence" value="ECO:0007669"/>
    <property type="project" value="TreeGrafter"/>
</dbReference>
<evidence type="ECO:0000256" key="5">
    <source>
        <dbReference type="PROSITE-ProRule" id="PRU00284"/>
    </source>
</evidence>
<dbReference type="InterPro" id="IPR003660">
    <property type="entry name" value="HAMP_dom"/>
</dbReference>
<proteinExistence type="inferred from homology"/>
<dbReference type="GO" id="GO:0007165">
    <property type="term" value="P:signal transduction"/>
    <property type="evidence" value="ECO:0007669"/>
    <property type="project" value="UniProtKB-KW"/>
</dbReference>
<dbReference type="GO" id="GO:0004888">
    <property type="term" value="F:transmembrane signaling receptor activity"/>
    <property type="evidence" value="ECO:0007669"/>
    <property type="project" value="InterPro"/>
</dbReference>
<keyword evidence="8" id="KW-0472">Membrane</keyword>
<dbReference type="InterPro" id="IPR024478">
    <property type="entry name" value="HlyB_4HB_MCP"/>
</dbReference>
<evidence type="ECO:0000256" key="8">
    <source>
        <dbReference type="SAM" id="Phobius"/>
    </source>
</evidence>
<dbReference type="EMBL" id="NFZS01000004">
    <property type="protein sequence ID" value="RAO75866.1"/>
    <property type="molecule type" value="Genomic_DNA"/>
</dbReference>
<name>A0A328P4B8_9GAMM</name>
<evidence type="ECO:0000313" key="12">
    <source>
        <dbReference type="Proteomes" id="UP000248926"/>
    </source>
</evidence>
<dbReference type="Pfam" id="PF00015">
    <property type="entry name" value="MCPsignal"/>
    <property type="match status" value="1"/>
</dbReference>
<evidence type="ECO:0008006" key="13">
    <source>
        <dbReference type="Google" id="ProtNLM"/>
    </source>
</evidence>
<evidence type="ECO:0000313" key="11">
    <source>
        <dbReference type="EMBL" id="RAO75866.1"/>
    </source>
</evidence>